<proteinExistence type="predicted"/>
<sequence>MKELYYPSRELSIDESMVLWRGRLEFRQYVKDKRHKFGIKLYQLCEPNGIVLKLMVYTGSANPEISGTGHTEKVVFALMKDYLNNGHSLYMDNYYNSVSLSNQLPQNKTYTTGTLRSNRKVNPPEIVKKHLKKKGELIVQYNSKGICIVKWKDRREILAISSEHNAEMQNVTTQRRQEKLKPYLINEYNKFMAGIDHCDQMLSYYSYEYKTLIWYKKLTIHLFQIMLLNSYYLYNQQNPNNKKAFYEYRLCVIENLFGPPPPEPIPKIKISHLPELCPKNEGGGRVKRRSLRIGV</sequence>
<evidence type="ECO:0000313" key="3">
    <source>
        <dbReference type="Proteomes" id="UP001162156"/>
    </source>
</evidence>
<keyword evidence="3" id="KW-1185">Reference proteome</keyword>
<gene>
    <name evidence="2" type="ORF">NQ314_013873</name>
</gene>
<evidence type="ECO:0000313" key="2">
    <source>
        <dbReference type="EMBL" id="KAJ8933661.1"/>
    </source>
</evidence>
<dbReference type="AlphaFoldDB" id="A0AAV8X535"/>
<name>A0AAV8X535_9CUCU</name>
<dbReference type="PANTHER" id="PTHR46599:SF3">
    <property type="entry name" value="PIGGYBAC TRANSPOSABLE ELEMENT-DERIVED PROTEIN 4"/>
    <property type="match status" value="1"/>
</dbReference>
<feature type="domain" description="PiggyBac transposable element-derived protein" evidence="1">
    <location>
        <begin position="1"/>
        <end position="231"/>
    </location>
</feature>
<dbReference type="Proteomes" id="UP001162156">
    <property type="component" value="Unassembled WGS sequence"/>
</dbReference>
<dbReference type="Pfam" id="PF13843">
    <property type="entry name" value="DDE_Tnp_1_7"/>
    <property type="match status" value="1"/>
</dbReference>
<organism evidence="2 3">
    <name type="scientific">Rhamnusium bicolor</name>
    <dbReference type="NCBI Taxonomy" id="1586634"/>
    <lineage>
        <taxon>Eukaryota</taxon>
        <taxon>Metazoa</taxon>
        <taxon>Ecdysozoa</taxon>
        <taxon>Arthropoda</taxon>
        <taxon>Hexapoda</taxon>
        <taxon>Insecta</taxon>
        <taxon>Pterygota</taxon>
        <taxon>Neoptera</taxon>
        <taxon>Endopterygota</taxon>
        <taxon>Coleoptera</taxon>
        <taxon>Polyphaga</taxon>
        <taxon>Cucujiformia</taxon>
        <taxon>Chrysomeloidea</taxon>
        <taxon>Cerambycidae</taxon>
        <taxon>Lepturinae</taxon>
        <taxon>Rhagiini</taxon>
        <taxon>Rhamnusium</taxon>
    </lineage>
</organism>
<accession>A0AAV8X535</accession>
<reference evidence="2" key="1">
    <citation type="journal article" date="2023" name="Insect Mol. Biol.">
        <title>Genome sequencing provides insights into the evolution of gene families encoding plant cell wall-degrading enzymes in longhorned beetles.</title>
        <authorList>
            <person name="Shin N.R."/>
            <person name="Okamura Y."/>
            <person name="Kirsch R."/>
            <person name="Pauchet Y."/>
        </authorList>
    </citation>
    <scope>NUCLEOTIDE SEQUENCE</scope>
    <source>
        <strain evidence="2">RBIC_L_NR</strain>
    </source>
</reference>
<evidence type="ECO:0000259" key="1">
    <source>
        <dbReference type="Pfam" id="PF13843"/>
    </source>
</evidence>
<protein>
    <recommendedName>
        <fullName evidence="1">PiggyBac transposable element-derived protein domain-containing protein</fullName>
    </recommendedName>
</protein>
<dbReference type="EMBL" id="JANEYF010003827">
    <property type="protein sequence ID" value="KAJ8933661.1"/>
    <property type="molecule type" value="Genomic_DNA"/>
</dbReference>
<dbReference type="InterPro" id="IPR029526">
    <property type="entry name" value="PGBD"/>
</dbReference>
<comment type="caution">
    <text evidence="2">The sequence shown here is derived from an EMBL/GenBank/DDBJ whole genome shotgun (WGS) entry which is preliminary data.</text>
</comment>
<dbReference type="PANTHER" id="PTHR46599">
    <property type="entry name" value="PIGGYBAC TRANSPOSABLE ELEMENT-DERIVED PROTEIN 4"/>
    <property type="match status" value="1"/>
</dbReference>